<name>A0A8H3YH65_9TREE</name>
<proteinExistence type="predicted"/>
<dbReference type="Proteomes" id="UP000620104">
    <property type="component" value="Unassembled WGS sequence"/>
</dbReference>
<evidence type="ECO:0000256" key="1">
    <source>
        <dbReference type="SAM" id="MobiDB-lite"/>
    </source>
</evidence>
<organism evidence="2 3">
    <name type="scientific">Naganishia liquefaciens</name>
    <dbReference type="NCBI Taxonomy" id="104408"/>
    <lineage>
        <taxon>Eukaryota</taxon>
        <taxon>Fungi</taxon>
        <taxon>Dikarya</taxon>
        <taxon>Basidiomycota</taxon>
        <taxon>Agaricomycotina</taxon>
        <taxon>Tremellomycetes</taxon>
        <taxon>Filobasidiales</taxon>
        <taxon>Filobasidiaceae</taxon>
        <taxon>Naganishia</taxon>
    </lineage>
</organism>
<evidence type="ECO:0000313" key="3">
    <source>
        <dbReference type="Proteomes" id="UP000620104"/>
    </source>
</evidence>
<keyword evidence="3" id="KW-1185">Reference proteome</keyword>
<feature type="compositionally biased region" description="Polar residues" evidence="1">
    <location>
        <begin position="54"/>
        <end position="66"/>
    </location>
</feature>
<sequence length="314" mass="34937">MSSRAPSPTLSGLSDTTISFASKYPDLLRELQDLASQAEQSLLTAQGRLESGGDVSTASQPATNTEQPREGPFNSAAHFALRLRDLDFSLSIALGEMKMVESEREHASLATKLTDIDSQLKVLCNEFDSHLPTAVPATGIVQKAVSSLRLKSMFMRSQGYRNRTLQKVVIREAQEGDWQELKWQRGSSTCADIDRGGLYFCLIALIGDDEDTVEVQAGINIRSRIPTHWSLKLVKQGRWSLLLLYEEDGKRWSEELLQFQLSPSLTESGKLKLTWKTAHKDFCEACGVWVRLESDNTQMNNKIAEDGQEAGARV</sequence>
<dbReference type="EMBL" id="BLZA01000035">
    <property type="protein sequence ID" value="GHJ89033.1"/>
    <property type="molecule type" value="Genomic_DNA"/>
</dbReference>
<dbReference type="AlphaFoldDB" id="A0A8H3YH65"/>
<reference evidence="2" key="1">
    <citation type="submission" date="2020-07" db="EMBL/GenBank/DDBJ databases">
        <title>Draft Genome Sequence of a Deep-Sea Yeast, Naganishia (Cryptococcus) liquefaciens strain N6.</title>
        <authorList>
            <person name="Han Y.W."/>
            <person name="Kajitani R."/>
            <person name="Morimoto H."/>
            <person name="Parhat M."/>
            <person name="Tsubouchi H."/>
            <person name="Bakenova O."/>
            <person name="Ogata M."/>
            <person name="Argunhan B."/>
            <person name="Aoki R."/>
            <person name="Kajiwara S."/>
            <person name="Itoh T."/>
            <person name="Iwasaki H."/>
        </authorList>
    </citation>
    <scope>NUCLEOTIDE SEQUENCE</scope>
    <source>
        <strain evidence="2">N6</strain>
    </source>
</reference>
<feature type="region of interest" description="Disordered" evidence="1">
    <location>
        <begin position="49"/>
        <end position="72"/>
    </location>
</feature>
<gene>
    <name evidence="2" type="ORF">NliqN6_5435</name>
</gene>
<comment type="caution">
    <text evidence="2">The sequence shown here is derived from an EMBL/GenBank/DDBJ whole genome shotgun (WGS) entry which is preliminary data.</text>
</comment>
<accession>A0A8H3YH65</accession>
<evidence type="ECO:0000313" key="2">
    <source>
        <dbReference type="EMBL" id="GHJ89033.1"/>
    </source>
</evidence>
<protein>
    <submittedName>
        <fullName evidence="2">Uncharacterized protein</fullName>
    </submittedName>
</protein>